<dbReference type="Pfam" id="PF00528">
    <property type="entry name" value="BPD_transp_1"/>
    <property type="match status" value="1"/>
</dbReference>
<protein>
    <submittedName>
        <fullName evidence="9">Binding-protein-dependent transport systems inner membrane component</fullName>
    </submittedName>
</protein>
<proteinExistence type="inferred from homology"/>
<dbReference type="InterPro" id="IPR000515">
    <property type="entry name" value="MetI-like"/>
</dbReference>
<feature type="transmembrane region" description="Helical" evidence="7">
    <location>
        <begin position="12"/>
        <end position="34"/>
    </location>
</feature>
<dbReference type="CDD" id="cd06261">
    <property type="entry name" value="TM_PBP2"/>
    <property type="match status" value="1"/>
</dbReference>
<organism evidence="9 10">
    <name type="scientific">Sediminispirochaeta smaragdinae (strain DSM 11293 / JCM 15392 / SEBR 4228)</name>
    <name type="common">Spirochaeta smaragdinae</name>
    <dbReference type="NCBI Taxonomy" id="573413"/>
    <lineage>
        <taxon>Bacteria</taxon>
        <taxon>Pseudomonadati</taxon>
        <taxon>Spirochaetota</taxon>
        <taxon>Spirochaetia</taxon>
        <taxon>Spirochaetales</taxon>
        <taxon>Spirochaetaceae</taxon>
        <taxon>Sediminispirochaeta</taxon>
    </lineage>
</organism>
<dbReference type="PANTHER" id="PTHR32243">
    <property type="entry name" value="MALTOSE TRANSPORT SYSTEM PERMEASE-RELATED"/>
    <property type="match status" value="1"/>
</dbReference>
<dbReference type="KEGG" id="ssm:Spirs_1749"/>
<reference evidence="9 10" key="1">
    <citation type="journal article" date="2010" name="Stand. Genomic Sci.">
        <title>Complete genome sequence of Spirochaeta smaragdinae type strain (SEBR 4228).</title>
        <authorList>
            <person name="Mavromatis K."/>
            <person name="Yasawong M."/>
            <person name="Chertkov O."/>
            <person name="Lapidus A."/>
            <person name="Lucas S."/>
            <person name="Nolan M."/>
            <person name="Del Rio T.G."/>
            <person name="Tice H."/>
            <person name="Cheng J.F."/>
            <person name="Pitluck S."/>
            <person name="Liolios K."/>
            <person name="Ivanova N."/>
            <person name="Tapia R."/>
            <person name="Han C."/>
            <person name="Bruce D."/>
            <person name="Goodwin L."/>
            <person name="Pati A."/>
            <person name="Chen A."/>
            <person name="Palaniappan K."/>
            <person name="Land M."/>
            <person name="Hauser L."/>
            <person name="Chang Y.J."/>
            <person name="Jeffries C.D."/>
            <person name="Detter J.C."/>
            <person name="Rohde M."/>
            <person name="Brambilla E."/>
            <person name="Spring S."/>
            <person name="Goker M."/>
            <person name="Sikorski J."/>
            <person name="Woyke T."/>
            <person name="Bristow J."/>
            <person name="Eisen J.A."/>
            <person name="Markowitz V."/>
            <person name="Hugenholtz P."/>
            <person name="Klenk H.P."/>
            <person name="Kyrpides N.C."/>
        </authorList>
    </citation>
    <scope>NUCLEOTIDE SEQUENCE [LARGE SCALE GENOMIC DNA]</scope>
    <source>
        <strain evidence="10">DSM 11293 / JCM 15392 / SEBR 4228</strain>
    </source>
</reference>
<feature type="transmembrane region" description="Helical" evidence="7">
    <location>
        <begin position="72"/>
        <end position="99"/>
    </location>
</feature>
<feature type="transmembrane region" description="Helical" evidence="7">
    <location>
        <begin position="145"/>
        <end position="164"/>
    </location>
</feature>
<keyword evidence="4 7" id="KW-0812">Transmembrane</keyword>
<dbReference type="HOGENOM" id="CLU_016047_1_2_12"/>
<feature type="transmembrane region" description="Helical" evidence="7">
    <location>
        <begin position="245"/>
        <end position="266"/>
    </location>
</feature>
<dbReference type="GO" id="GO:0005886">
    <property type="term" value="C:plasma membrane"/>
    <property type="evidence" value="ECO:0007669"/>
    <property type="project" value="UniProtKB-SubCell"/>
</dbReference>
<dbReference type="STRING" id="573413.Spirs_1749"/>
<keyword evidence="6 7" id="KW-0472">Membrane</keyword>
<dbReference type="InterPro" id="IPR035906">
    <property type="entry name" value="MetI-like_sf"/>
</dbReference>
<evidence type="ECO:0000313" key="9">
    <source>
        <dbReference type="EMBL" id="ADK80875.1"/>
    </source>
</evidence>
<keyword evidence="10" id="KW-1185">Reference proteome</keyword>
<sequence length="281" mass="31623">MKILTKGRTAWDIIARVLLYLWCAFSIFVFLWVINSSLKTNQGFFSDIWGIAHSPQYGNYRKIWTTYHLGTYFINSLLIVIPSVLGLLAVSAPAAYVLARKDFPLRKQITNLISFGMGIPYQLLLVPLFFLLFNLRLINSKFGLIMVYIALSIPFTVFLLLGYFRTLPKSLEEAAEIDGCGPMLTFFRIMLPLTRNGLVAAAVLNFVGLWNEFLLALTFISKDSNYTLSMGLYALQGSLQYTGDWVSLFAAFTLVVIPTFLLFILLSRTIVAGMTMGAVKE</sequence>
<dbReference type="SUPFAM" id="SSF161098">
    <property type="entry name" value="MetI-like"/>
    <property type="match status" value="1"/>
</dbReference>
<comment type="similarity">
    <text evidence="7">Belongs to the binding-protein-dependent transport system permease family.</text>
</comment>
<keyword evidence="5 7" id="KW-1133">Transmembrane helix</keyword>
<evidence type="ECO:0000256" key="3">
    <source>
        <dbReference type="ARBA" id="ARBA00022475"/>
    </source>
</evidence>
<dbReference type="InterPro" id="IPR050901">
    <property type="entry name" value="BP-dep_ABC_trans_perm"/>
</dbReference>
<dbReference type="Gene3D" id="1.10.3720.10">
    <property type="entry name" value="MetI-like"/>
    <property type="match status" value="1"/>
</dbReference>
<comment type="subcellular location">
    <subcellularLocation>
        <location evidence="1 7">Cell membrane</location>
        <topology evidence="1 7">Multi-pass membrane protein</topology>
    </subcellularLocation>
</comment>
<evidence type="ECO:0000256" key="1">
    <source>
        <dbReference type="ARBA" id="ARBA00004651"/>
    </source>
</evidence>
<dbReference type="AlphaFoldDB" id="E1R155"/>
<dbReference type="eggNOG" id="COG0395">
    <property type="taxonomic scope" value="Bacteria"/>
</dbReference>
<keyword evidence="3" id="KW-1003">Cell membrane</keyword>
<keyword evidence="2 7" id="KW-0813">Transport</keyword>
<gene>
    <name evidence="9" type="ordered locus">Spirs_1749</name>
</gene>
<dbReference type="EMBL" id="CP002116">
    <property type="protein sequence ID" value="ADK80875.1"/>
    <property type="molecule type" value="Genomic_DNA"/>
</dbReference>
<dbReference type="PANTHER" id="PTHR32243:SF24">
    <property type="entry name" value="DIACETYLCHITOBIOSE UPTAKE SYSTEM PERMEASE PROTEIN NGCG"/>
    <property type="match status" value="1"/>
</dbReference>
<evidence type="ECO:0000256" key="7">
    <source>
        <dbReference type="RuleBase" id="RU363032"/>
    </source>
</evidence>
<evidence type="ECO:0000313" key="10">
    <source>
        <dbReference type="Proteomes" id="UP000002318"/>
    </source>
</evidence>
<evidence type="ECO:0000256" key="5">
    <source>
        <dbReference type="ARBA" id="ARBA00022989"/>
    </source>
</evidence>
<dbReference type="Proteomes" id="UP000002318">
    <property type="component" value="Chromosome"/>
</dbReference>
<accession>E1R155</accession>
<name>E1R155_SEDSS</name>
<dbReference type="OrthoDB" id="9771544at2"/>
<feature type="domain" description="ABC transmembrane type-1" evidence="8">
    <location>
        <begin position="73"/>
        <end position="266"/>
    </location>
</feature>
<feature type="transmembrane region" description="Helical" evidence="7">
    <location>
        <begin position="111"/>
        <end position="133"/>
    </location>
</feature>
<evidence type="ECO:0000256" key="4">
    <source>
        <dbReference type="ARBA" id="ARBA00022692"/>
    </source>
</evidence>
<evidence type="ECO:0000259" key="8">
    <source>
        <dbReference type="PROSITE" id="PS50928"/>
    </source>
</evidence>
<evidence type="ECO:0000256" key="6">
    <source>
        <dbReference type="ARBA" id="ARBA00023136"/>
    </source>
</evidence>
<dbReference type="PROSITE" id="PS50928">
    <property type="entry name" value="ABC_TM1"/>
    <property type="match status" value="1"/>
</dbReference>
<feature type="transmembrane region" description="Helical" evidence="7">
    <location>
        <begin position="198"/>
        <end position="220"/>
    </location>
</feature>
<evidence type="ECO:0000256" key="2">
    <source>
        <dbReference type="ARBA" id="ARBA00022448"/>
    </source>
</evidence>
<dbReference type="GO" id="GO:0055085">
    <property type="term" value="P:transmembrane transport"/>
    <property type="evidence" value="ECO:0007669"/>
    <property type="project" value="InterPro"/>
</dbReference>
<dbReference type="RefSeq" id="WP_013254339.1">
    <property type="nucleotide sequence ID" value="NC_014364.1"/>
</dbReference>